<evidence type="ECO:0000256" key="4">
    <source>
        <dbReference type="SAM" id="SignalP"/>
    </source>
</evidence>
<organism evidence="8 9">
    <name type="scientific">Pseudomonas azotoformans</name>
    <dbReference type="NCBI Taxonomy" id="47878"/>
    <lineage>
        <taxon>Bacteria</taxon>
        <taxon>Pseudomonadati</taxon>
        <taxon>Pseudomonadota</taxon>
        <taxon>Gammaproteobacteria</taxon>
        <taxon>Pseudomonadales</taxon>
        <taxon>Pseudomonadaceae</taxon>
        <taxon>Pseudomonas</taxon>
    </lineage>
</organism>
<dbReference type="EMBL" id="MNPV01000004">
    <property type="protein sequence ID" value="ONH44870.1"/>
    <property type="molecule type" value="Genomic_DNA"/>
</dbReference>
<accession>A0A1V2JHN3</accession>
<dbReference type="Gene3D" id="3.10.20.310">
    <property type="entry name" value="membrane protein fhac"/>
    <property type="match status" value="1"/>
</dbReference>
<dbReference type="PIRSF" id="PIRSF029745">
    <property type="entry name" value="FhaC"/>
    <property type="match status" value="1"/>
</dbReference>
<reference evidence="8 9" key="1">
    <citation type="submission" date="2016-10" db="EMBL/GenBank/DDBJ databases">
        <title>Pseudomonas lactis sp. nov. and Pseudomonas paralactis sp. nov., isolated from bovine raw milk.</title>
        <authorList>
            <person name="Von Neubeck M."/>
            <person name="Huptas C."/>
            <person name="Glueck C."/>
            <person name="Krewinkel M."/>
            <person name="Stoeckel M."/>
            <person name="Stressler T."/>
            <person name="Fischer L."/>
            <person name="Hinrichs J."/>
            <person name="Scherer S."/>
            <person name="Wenning M."/>
        </authorList>
    </citation>
    <scope>NUCLEOTIDE SEQUENCE [LARGE SCALE GENOMIC DNA]</scope>
    <source>
        <strain evidence="8 9">DSM 18862</strain>
    </source>
</reference>
<evidence type="ECO:0000256" key="1">
    <source>
        <dbReference type="ARBA" id="ARBA00022452"/>
    </source>
</evidence>
<dbReference type="InterPro" id="IPR027282">
    <property type="entry name" value="TPS"/>
</dbReference>
<gene>
    <name evidence="8" type="ORF">BLL37_16240</name>
</gene>
<feature type="domain" description="ShlB POTRA" evidence="7">
    <location>
        <begin position="159"/>
        <end position="186"/>
    </location>
</feature>
<dbReference type="GO" id="GO:0098046">
    <property type="term" value="C:type V protein secretion system complex"/>
    <property type="evidence" value="ECO:0007669"/>
    <property type="project" value="TreeGrafter"/>
</dbReference>
<proteinExistence type="predicted"/>
<feature type="signal peptide" evidence="4">
    <location>
        <begin position="1"/>
        <end position="17"/>
    </location>
</feature>
<dbReference type="InterPro" id="IPR013686">
    <property type="entry name" value="Polypept-transport_assoc_ShlB"/>
</dbReference>
<dbReference type="Pfam" id="PF03865">
    <property type="entry name" value="ShlB"/>
    <property type="match status" value="1"/>
</dbReference>
<sequence length="552" mass="59369">MYVATLYLCATVQLARAASPIDTVTSAQRLQDQQLKSLQAKALGPSGALSATPLPSANPLELPEESPCFVIRSVDWKGADDFNWLERAPAIVGRCVGGEGLTVYRRWVAAQLMARGYITTQVLIPAQDLSTGQLSVHLIPGQMGEIHQQPESLGWPGLVFPAAKGQLLNVRDLDQALENVRRLPGQAGTTLNVVPGAGLGESDVIIQQPPQTRRVFGLLTADNAGIDATGRHQLGAIVAIDSPAGLYDQLLVTYSTDTDFSNHTHGSSAKSLSWNVPMGYGLLSVGASEWNSKQALFKDAGGRSIAFSSRTRRVDAGFDYVVSRSNRSKSVFNARLVQREDRSWVASTELLQLRRQITSYELGLTHRANLGLGKFTAQVAMRSSLPGLSKYPGAVYEQQDWSGRYHLFTARAAFEIPFELGAMHLGYHNALVYQYAPVPVPSTEYMQIGGRYTVRGFDGNTTLAGPTGWTLRNELAAAIFSGSQAYTALDAGAVSPIGGQRHGQQQLVGAAIGMRGSVGRFGYDLALGTPIKATDDILAATPTLDFSVSSRF</sequence>
<dbReference type="GO" id="GO:0008320">
    <property type="term" value="F:protein transmembrane transporter activity"/>
    <property type="evidence" value="ECO:0007669"/>
    <property type="project" value="TreeGrafter"/>
</dbReference>
<keyword evidence="4" id="KW-0732">Signal</keyword>
<keyword evidence="1" id="KW-1134">Transmembrane beta strand</keyword>
<dbReference type="AlphaFoldDB" id="A0A1V2JHN3"/>
<keyword evidence="1" id="KW-0472">Membrane</keyword>
<evidence type="ECO:0000256" key="3">
    <source>
        <dbReference type="ARBA" id="ARBA00023237"/>
    </source>
</evidence>
<dbReference type="InterPro" id="IPR035251">
    <property type="entry name" value="ShlB_POTRA"/>
</dbReference>
<feature type="domain" description="Polypeptide-transport-associated ShlB-type" evidence="6">
    <location>
        <begin position="69"/>
        <end position="141"/>
    </location>
</feature>
<evidence type="ECO:0000256" key="2">
    <source>
        <dbReference type="ARBA" id="ARBA00022692"/>
    </source>
</evidence>
<dbReference type="Pfam" id="PF17287">
    <property type="entry name" value="POTRA_3"/>
    <property type="match status" value="1"/>
</dbReference>
<evidence type="ECO:0008006" key="10">
    <source>
        <dbReference type="Google" id="ProtNLM"/>
    </source>
</evidence>
<keyword evidence="2" id="KW-0812">Transmembrane</keyword>
<keyword evidence="9" id="KW-1185">Reference proteome</keyword>
<evidence type="ECO:0000259" key="6">
    <source>
        <dbReference type="Pfam" id="PF08479"/>
    </source>
</evidence>
<dbReference type="PANTHER" id="PTHR34597">
    <property type="entry name" value="SLR1661 PROTEIN"/>
    <property type="match status" value="1"/>
</dbReference>
<dbReference type="InterPro" id="IPR051544">
    <property type="entry name" value="TPS_OM_transporter"/>
</dbReference>
<dbReference type="Proteomes" id="UP000188559">
    <property type="component" value="Unassembled WGS sequence"/>
</dbReference>
<evidence type="ECO:0000313" key="9">
    <source>
        <dbReference type="Proteomes" id="UP000188559"/>
    </source>
</evidence>
<comment type="caution">
    <text evidence="8">The sequence shown here is derived from an EMBL/GenBank/DDBJ whole genome shotgun (WGS) entry which is preliminary data.</text>
</comment>
<feature type="chain" id="PRO_5010729423" description="ShlB/FhaC/HecB family hemolysin secretion/activation protein" evidence="4">
    <location>
        <begin position="18"/>
        <end position="552"/>
    </location>
</feature>
<protein>
    <recommendedName>
        <fullName evidence="10">ShlB/FhaC/HecB family hemolysin secretion/activation protein</fullName>
    </recommendedName>
</protein>
<dbReference type="Pfam" id="PF08479">
    <property type="entry name" value="POTRA_2"/>
    <property type="match status" value="1"/>
</dbReference>
<dbReference type="GO" id="GO:0046819">
    <property type="term" value="P:protein secretion by the type V secretion system"/>
    <property type="evidence" value="ECO:0007669"/>
    <property type="project" value="TreeGrafter"/>
</dbReference>
<evidence type="ECO:0000313" key="8">
    <source>
        <dbReference type="EMBL" id="ONH44870.1"/>
    </source>
</evidence>
<feature type="domain" description="Haemolysin activator HlyB C-terminal" evidence="5">
    <location>
        <begin position="200"/>
        <end position="516"/>
    </location>
</feature>
<evidence type="ECO:0000259" key="7">
    <source>
        <dbReference type="Pfam" id="PF17287"/>
    </source>
</evidence>
<name>A0A1V2JHN3_PSEAZ</name>
<dbReference type="PANTHER" id="PTHR34597:SF3">
    <property type="entry name" value="OUTER MEMBRANE TRANSPORTER CDIB"/>
    <property type="match status" value="1"/>
</dbReference>
<evidence type="ECO:0000259" key="5">
    <source>
        <dbReference type="Pfam" id="PF03865"/>
    </source>
</evidence>
<dbReference type="Gene3D" id="2.40.160.50">
    <property type="entry name" value="membrane protein fhac: a member of the omp85/tpsb transporter family"/>
    <property type="match status" value="1"/>
</dbReference>
<keyword evidence="3" id="KW-0998">Cell outer membrane</keyword>
<dbReference type="InterPro" id="IPR005565">
    <property type="entry name" value="Hemolysn_activator_HlyB_C"/>
</dbReference>